<name>A0A098BLJ0_9NOCA</name>
<organism evidence="1 2">
    <name type="scientific">Rhodococcus ruber</name>
    <dbReference type="NCBI Taxonomy" id="1830"/>
    <lineage>
        <taxon>Bacteria</taxon>
        <taxon>Bacillati</taxon>
        <taxon>Actinomycetota</taxon>
        <taxon>Actinomycetes</taxon>
        <taxon>Mycobacteriales</taxon>
        <taxon>Nocardiaceae</taxon>
        <taxon>Rhodococcus</taxon>
    </lineage>
</organism>
<sequence length="222" mass="24220">MERLPTRMTITRIQCRRIPGSIDVVRVPQNRCAIQTRRTHVPSPVPAWKIVREHPHPTGFNRSDQGAHVLNRTASAGILVVQLNRNRRVAKVRQQRISLTIHIDVVAGKMVASEQAGEALAHLLARTRPVRVTVAVTLSNLVRGKGKPFTLRRTKIKVALMVRNIDSVEGHRNGPISCSRISRQRSTRGLAVGAGPGASSGYAAPASIGTGSRRFEPGCAHV</sequence>
<evidence type="ECO:0000313" key="2">
    <source>
        <dbReference type="Proteomes" id="UP000042997"/>
    </source>
</evidence>
<dbReference type="EMBL" id="CCSD01000056">
    <property type="protein sequence ID" value="CDZ89067.1"/>
    <property type="molecule type" value="Genomic_DNA"/>
</dbReference>
<proteinExistence type="predicted"/>
<evidence type="ECO:0000313" key="1">
    <source>
        <dbReference type="EMBL" id="CDZ89067.1"/>
    </source>
</evidence>
<reference evidence="1 2" key="1">
    <citation type="journal article" date="2014" name="Genome Announc.">
        <title>Draft Genome Sequence of Propane- and Butane-Oxidizing Actinobacterium Rhodococcus ruber IEGM 231.</title>
        <authorList>
            <person name="Ivshina I.B."/>
            <person name="Kuyukina M.S."/>
            <person name="Krivoruchko A.V."/>
            <person name="Barbe V."/>
            <person name="Fischer C."/>
        </authorList>
    </citation>
    <scope>NUCLEOTIDE SEQUENCE [LARGE SCALE GENOMIC DNA]</scope>
</reference>
<protein>
    <submittedName>
        <fullName evidence="1">Uncharacterized protein</fullName>
    </submittedName>
</protein>
<gene>
    <name evidence="1" type="ORF">RHRU231_450234</name>
</gene>
<dbReference type="AlphaFoldDB" id="A0A098BLJ0"/>
<accession>A0A098BLJ0</accession>
<dbReference type="Proteomes" id="UP000042997">
    <property type="component" value="Unassembled WGS sequence"/>
</dbReference>